<dbReference type="HOGENOM" id="CLU_000445_81_14_9"/>
<keyword evidence="1" id="KW-0805">Transcription regulation</keyword>
<evidence type="ECO:0000256" key="2">
    <source>
        <dbReference type="ARBA" id="ARBA00023125"/>
    </source>
</evidence>
<dbReference type="SUPFAM" id="SSF46689">
    <property type="entry name" value="Homeodomain-like"/>
    <property type="match status" value="2"/>
</dbReference>
<dbReference type="RefSeq" id="WP_023483813.1">
    <property type="nucleotide sequence ID" value="NC_023134.1"/>
</dbReference>
<dbReference type="InterPro" id="IPR009057">
    <property type="entry name" value="Homeodomain-like_sf"/>
</dbReference>
<sequence>MADDFGVEEISDHLGISCSYFSLLFKQHYNETFLEYLTRQRMELAKSLLVMTDKSITQIGKRAGYSERWYFTRVFYKYTGMAPTEYRDKHMEISERRDHHHAST</sequence>
<evidence type="ECO:0000313" key="6">
    <source>
        <dbReference type="Proteomes" id="UP000029431"/>
    </source>
</evidence>
<dbReference type="PANTHER" id="PTHR43280:SF2">
    <property type="entry name" value="HTH-TYPE TRANSCRIPTIONAL REGULATOR EXSA"/>
    <property type="match status" value="1"/>
</dbReference>
<gene>
    <name evidence="5" type="ORF">ERIC2_c09640</name>
</gene>
<dbReference type="Pfam" id="PF12833">
    <property type="entry name" value="HTH_18"/>
    <property type="match status" value="1"/>
</dbReference>
<dbReference type="InterPro" id="IPR018060">
    <property type="entry name" value="HTH_AraC"/>
</dbReference>
<reference evidence="5 6" key="1">
    <citation type="journal article" date="2014" name="PLoS ONE">
        <title>How to Kill the Honey Bee Larva: Genomic Potential and Virulence Mechanisms of Paenibacillus larvae.</title>
        <authorList>
            <person name="Djukic M."/>
            <person name="Brzuszkiewicz E."/>
            <person name="Funfhaus A."/>
            <person name="Voss J."/>
            <person name="Gollnow K."/>
            <person name="Poppinga L."/>
            <person name="Liesegang H."/>
            <person name="Garcia-Gonzalez E."/>
            <person name="Genersch E."/>
            <person name="Daniel R."/>
        </authorList>
    </citation>
    <scope>NUCLEOTIDE SEQUENCE [LARGE SCALE GENOMIC DNA]</scope>
    <source>
        <strain evidence="5 6">DSM 25430</strain>
    </source>
</reference>
<name>V9W4D9_9BACL</name>
<keyword evidence="3" id="KW-0804">Transcription</keyword>
<keyword evidence="2" id="KW-0238">DNA-binding</keyword>
<feature type="domain" description="HTH araC/xylS-type" evidence="4">
    <location>
        <begin position="1"/>
        <end position="89"/>
    </location>
</feature>
<dbReference type="GO" id="GO:0043565">
    <property type="term" value="F:sequence-specific DNA binding"/>
    <property type="evidence" value="ECO:0007669"/>
    <property type="project" value="InterPro"/>
</dbReference>
<protein>
    <submittedName>
        <fullName evidence="5">Transcriptional regulator-like protein</fullName>
    </submittedName>
</protein>
<proteinExistence type="predicted"/>
<dbReference type="EMBL" id="CP003355">
    <property type="protein sequence ID" value="AHD04794.1"/>
    <property type="molecule type" value="Genomic_DNA"/>
</dbReference>
<keyword evidence="6" id="KW-1185">Reference proteome</keyword>
<dbReference type="KEGG" id="plv:ERIC2_c09640"/>
<dbReference type="eggNOG" id="COG2169">
    <property type="taxonomic scope" value="Bacteria"/>
</dbReference>
<dbReference type="Proteomes" id="UP000029431">
    <property type="component" value="Chromosome"/>
</dbReference>
<organism evidence="5 6">
    <name type="scientific">Paenibacillus larvae subsp. larvae DSM 25430</name>
    <dbReference type="NCBI Taxonomy" id="697284"/>
    <lineage>
        <taxon>Bacteria</taxon>
        <taxon>Bacillati</taxon>
        <taxon>Bacillota</taxon>
        <taxon>Bacilli</taxon>
        <taxon>Bacillales</taxon>
        <taxon>Paenibacillaceae</taxon>
        <taxon>Paenibacillus</taxon>
    </lineage>
</organism>
<evidence type="ECO:0000259" key="4">
    <source>
        <dbReference type="PROSITE" id="PS01124"/>
    </source>
</evidence>
<dbReference type="SMART" id="SM00342">
    <property type="entry name" value="HTH_ARAC"/>
    <property type="match status" value="1"/>
</dbReference>
<dbReference type="PRINTS" id="PR00032">
    <property type="entry name" value="HTHARAC"/>
</dbReference>
<dbReference type="PANTHER" id="PTHR43280">
    <property type="entry name" value="ARAC-FAMILY TRANSCRIPTIONAL REGULATOR"/>
    <property type="match status" value="1"/>
</dbReference>
<evidence type="ECO:0000313" key="5">
    <source>
        <dbReference type="EMBL" id="AHD04794.1"/>
    </source>
</evidence>
<evidence type="ECO:0000256" key="1">
    <source>
        <dbReference type="ARBA" id="ARBA00023015"/>
    </source>
</evidence>
<dbReference type="PROSITE" id="PS01124">
    <property type="entry name" value="HTH_ARAC_FAMILY_2"/>
    <property type="match status" value="1"/>
</dbReference>
<evidence type="ECO:0000256" key="3">
    <source>
        <dbReference type="ARBA" id="ARBA00023163"/>
    </source>
</evidence>
<dbReference type="PATRIC" id="fig|697284.3.peg.908"/>
<accession>V9W4D9</accession>
<dbReference type="GO" id="GO:0003700">
    <property type="term" value="F:DNA-binding transcription factor activity"/>
    <property type="evidence" value="ECO:0007669"/>
    <property type="project" value="InterPro"/>
</dbReference>
<dbReference type="InterPro" id="IPR020449">
    <property type="entry name" value="Tscrpt_reg_AraC-type_HTH"/>
</dbReference>
<dbReference type="AlphaFoldDB" id="V9W4D9"/>
<dbReference type="Gene3D" id="1.10.10.60">
    <property type="entry name" value="Homeodomain-like"/>
    <property type="match status" value="2"/>
</dbReference>